<dbReference type="AlphaFoldDB" id="A0A060URV7"/>
<proteinExistence type="predicted"/>
<evidence type="ECO:0000313" key="4">
    <source>
        <dbReference type="Proteomes" id="UP000193925"/>
    </source>
</evidence>
<gene>
    <name evidence="3" type="ORF">AFERRI_40101</name>
    <name evidence="2" type="ORF">AFERRI_480006</name>
</gene>
<keyword evidence="4" id="KW-1185">Reference proteome</keyword>
<feature type="region of interest" description="Disordered" evidence="1">
    <location>
        <begin position="25"/>
        <end position="47"/>
    </location>
</feature>
<reference evidence="2" key="1">
    <citation type="submission" date="2014-03" db="EMBL/GenBank/DDBJ databases">
        <authorList>
            <person name="Genoscope - CEA"/>
        </authorList>
    </citation>
    <scope>NUCLEOTIDE SEQUENCE [LARGE SCALE GENOMIC DNA]</scope>
    <source>
        <strain evidence="2">CF27</strain>
    </source>
</reference>
<dbReference type="EMBL" id="LT841305">
    <property type="protein sequence ID" value="SMH66752.1"/>
    <property type="molecule type" value="Genomic_DNA"/>
</dbReference>
<dbReference type="EMBL" id="CCCS020000043">
    <property type="protein sequence ID" value="CDQ11016.1"/>
    <property type="molecule type" value="Genomic_DNA"/>
</dbReference>
<evidence type="ECO:0000313" key="2">
    <source>
        <dbReference type="EMBL" id="CDQ11016.1"/>
    </source>
</evidence>
<dbReference type="Proteomes" id="UP000193925">
    <property type="component" value="Chromosome AFERRI"/>
</dbReference>
<evidence type="ECO:0000256" key="1">
    <source>
        <dbReference type="SAM" id="MobiDB-lite"/>
    </source>
</evidence>
<reference evidence="2" key="2">
    <citation type="submission" date="2014-07" db="EMBL/GenBank/DDBJ databases">
        <title>Initial genome analysis of the psychrotolerant acidophile Acidithiobacillus ferrivorans CF27: insights into iron and sulfur oxidation pathways and into biofilm formation.</title>
        <authorList>
            <person name="Talla E."/>
            <person name="Hedrich S."/>
            <person name="Mangenot S."/>
            <person name="Ji B."/>
            <person name="Johnson D.B."/>
            <person name="Barbe V."/>
            <person name="Bonnefoy V."/>
        </authorList>
    </citation>
    <scope>NUCLEOTIDE SEQUENCE [LARGE SCALE GENOMIC DNA]</scope>
    <source>
        <strain evidence="2">CF27</strain>
    </source>
</reference>
<accession>A0A060URV7</accession>
<organism evidence="2">
    <name type="scientific">Acidithiobacillus ferrivorans</name>
    <dbReference type="NCBI Taxonomy" id="160808"/>
    <lineage>
        <taxon>Bacteria</taxon>
        <taxon>Pseudomonadati</taxon>
        <taxon>Pseudomonadota</taxon>
        <taxon>Acidithiobacillia</taxon>
        <taxon>Acidithiobacillales</taxon>
        <taxon>Acidithiobacillaceae</taxon>
        <taxon>Acidithiobacillus</taxon>
    </lineage>
</organism>
<name>A0A060URV7_9PROT</name>
<sequence length="95" mass="10864">MLRSEALDKADTRALGSNTRYSLTGGCMSAESNRERQKRWRERTLKESDGPQLTRLQVYIEPEAAADLEQIVRKTGWTKRIAIETAIKKLARDVE</sequence>
<protein>
    <submittedName>
        <fullName evidence="2">Uncharacterized protein</fullName>
    </submittedName>
</protein>
<reference evidence="3 4" key="3">
    <citation type="submission" date="2017-03" db="EMBL/GenBank/DDBJ databases">
        <authorList>
            <person name="Regsiter A."/>
            <person name="William W."/>
        </authorList>
    </citation>
    <scope>NUCLEOTIDE SEQUENCE [LARGE SCALE GENOMIC DNA]</scope>
    <source>
        <strain evidence="3">PRJEB5721</strain>
    </source>
</reference>
<evidence type="ECO:0000313" key="3">
    <source>
        <dbReference type="EMBL" id="SMH66752.1"/>
    </source>
</evidence>